<dbReference type="GO" id="GO:0005634">
    <property type="term" value="C:nucleus"/>
    <property type="evidence" value="ECO:0007669"/>
    <property type="project" value="UniProtKB-UniRule"/>
</dbReference>
<keyword evidence="8" id="KW-1185">Reference proteome</keyword>
<dbReference type="OrthoDB" id="6247875at2759"/>
<evidence type="ECO:0000256" key="3">
    <source>
        <dbReference type="PROSITE-ProRule" id="PRU00267"/>
    </source>
</evidence>
<feature type="domain" description="HMG box" evidence="6">
    <location>
        <begin position="153"/>
        <end position="217"/>
    </location>
</feature>
<dbReference type="PANTHER" id="PTHR45789">
    <property type="entry name" value="FI18025P1"/>
    <property type="match status" value="1"/>
</dbReference>
<dbReference type="SUPFAM" id="SSF47095">
    <property type="entry name" value="HMG-box"/>
    <property type="match status" value="1"/>
</dbReference>
<dbReference type="InterPro" id="IPR009071">
    <property type="entry name" value="HMG_box_dom"/>
</dbReference>
<dbReference type="Proteomes" id="UP000298327">
    <property type="component" value="Unassembled WGS sequence"/>
</dbReference>
<organism evidence="7 8">
    <name type="scientific">Dentipellis fragilis</name>
    <dbReference type="NCBI Taxonomy" id="205917"/>
    <lineage>
        <taxon>Eukaryota</taxon>
        <taxon>Fungi</taxon>
        <taxon>Dikarya</taxon>
        <taxon>Basidiomycota</taxon>
        <taxon>Agaricomycotina</taxon>
        <taxon>Agaricomycetes</taxon>
        <taxon>Russulales</taxon>
        <taxon>Hericiaceae</taxon>
        <taxon>Dentipellis</taxon>
    </lineage>
</organism>
<feature type="region of interest" description="Disordered" evidence="5">
    <location>
        <begin position="134"/>
        <end position="155"/>
    </location>
</feature>
<dbReference type="CDD" id="cd01389">
    <property type="entry name" value="HMG-box_ROX1-like"/>
    <property type="match status" value="1"/>
</dbReference>
<dbReference type="GO" id="GO:0000981">
    <property type="term" value="F:DNA-binding transcription factor activity, RNA polymerase II-specific"/>
    <property type="evidence" value="ECO:0007669"/>
    <property type="project" value="TreeGrafter"/>
</dbReference>
<dbReference type="EMBL" id="SEOQ01000312">
    <property type="protein sequence ID" value="TFY65744.1"/>
    <property type="molecule type" value="Genomic_DNA"/>
</dbReference>
<keyword evidence="1 3" id="KW-0238">DNA-binding</keyword>
<dbReference type="SMART" id="SM00398">
    <property type="entry name" value="HMG"/>
    <property type="match status" value="1"/>
</dbReference>
<dbReference type="GO" id="GO:0000978">
    <property type="term" value="F:RNA polymerase II cis-regulatory region sequence-specific DNA binding"/>
    <property type="evidence" value="ECO:0007669"/>
    <property type="project" value="TreeGrafter"/>
</dbReference>
<dbReference type="STRING" id="205917.A0A4Y9YTJ3"/>
<dbReference type="Gene3D" id="1.10.30.10">
    <property type="entry name" value="High mobility group box domain"/>
    <property type="match status" value="1"/>
</dbReference>
<dbReference type="PANTHER" id="PTHR45789:SF2">
    <property type="entry name" value="FI18025P1"/>
    <property type="match status" value="1"/>
</dbReference>
<feature type="coiled-coil region" evidence="4">
    <location>
        <begin position="221"/>
        <end position="252"/>
    </location>
</feature>
<dbReference type="Pfam" id="PF00505">
    <property type="entry name" value="HMG_box"/>
    <property type="match status" value="1"/>
</dbReference>
<proteinExistence type="predicted"/>
<gene>
    <name evidence="7" type="ORF">EVG20_g5340</name>
</gene>
<comment type="caution">
    <text evidence="7">The sequence shown here is derived from an EMBL/GenBank/DDBJ whole genome shotgun (WGS) entry which is preliminary data.</text>
</comment>
<evidence type="ECO:0000313" key="7">
    <source>
        <dbReference type="EMBL" id="TFY65744.1"/>
    </source>
</evidence>
<evidence type="ECO:0000256" key="2">
    <source>
        <dbReference type="ARBA" id="ARBA00023242"/>
    </source>
</evidence>
<evidence type="ECO:0000256" key="5">
    <source>
        <dbReference type="SAM" id="MobiDB-lite"/>
    </source>
</evidence>
<sequence>MARFGERRSLVAGLLPLMAAHTQMEKNGFERGHGSDAANDGMTSREACSPVQYLGSKTCIGEHEYRTHDGGSKKPDSSIPCSYLIGMRAIHDRFRRSDTSLLFFSPPTIAMAPAPVFTGVQPHIDATPGTVDSRVVRRRAARSSRQASSTPKIKRPPNSFICFRAAKTHELPNVPAKEISRIASVLWKCVSPEEKAYYKGVADEKAAEHKAMYPEYEYHPRTKAEIEMEKEMKKVEKATRKLAKQVDRVKTRQRQQLAGALAAPMPAGSQGPSLPMSSAPIPPTSAQYFGMFGAQTGLMPFAPQALQNPYSPHPYPLSNSLSYHGIPHGAHPSLEAAVVPSGYMPQQHAQYPPHLGQIHGPMPSFAPNGYWPHQSLMMMNGLPQNPSQTLNFQASQIAAPVSQTAEVSFPLDPLLQPGYAGVESQEFTPQPTGSDAGVRWEILNRTRNSTPLWQGDFVRERAGGIGHQAEGVVFQPAQPAFEPAGNYAPSQNWSQQRRDGMLYFDPRVSGLSQDPTVENATNVSQDPPVPMRYGP</sequence>
<evidence type="ECO:0000259" key="6">
    <source>
        <dbReference type="PROSITE" id="PS50118"/>
    </source>
</evidence>
<feature type="DNA-binding region" description="HMG box" evidence="3">
    <location>
        <begin position="153"/>
        <end position="217"/>
    </location>
</feature>
<feature type="compositionally biased region" description="Polar residues" evidence="5">
    <location>
        <begin position="510"/>
        <end position="525"/>
    </location>
</feature>
<evidence type="ECO:0000256" key="4">
    <source>
        <dbReference type="SAM" id="Coils"/>
    </source>
</evidence>
<name>A0A4Y9YTJ3_9AGAM</name>
<dbReference type="PROSITE" id="PS50118">
    <property type="entry name" value="HMG_BOX_2"/>
    <property type="match status" value="1"/>
</dbReference>
<reference evidence="7 8" key="1">
    <citation type="submission" date="2019-02" db="EMBL/GenBank/DDBJ databases">
        <title>Genome sequencing of the rare red list fungi Dentipellis fragilis.</title>
        <authorList>
            <person name="Buettner E."/>
            <person name="Kellner H."/>
        </authorList>
    </citation>
    <scope>NUCLEOTIDE SEQUENCE [LARGE SCALE GENOMIC DNA]</scope>
    <source>
        <strain evidence="7 8">DSM 105465</strain>
    </source>
</reference>
<dbReference type="InterPro" id="IPR036910">
    <property type="entry name" value="HMG_box_dom_sf"/>
</dbReference>
<keyword evidence="2 3" id="KW-0539">Nucleus</keyword>
<evidence type="ECO:0000256" key="1">
    <source>
        <dbReference type="ARBA" id="ARBA00023125"/>
    </source>
</evidence>
<accession>A0A4Y9YTJ3</accession>
<dbReference type="InterPro" id="IPR051356">
    <property type="entry name" value="SOX/SOX-like_TF"/>
</dbReference>
<keyword evidence="4" id="KW-0175">Coiled coil</keyword>
<protein>
    <recommendedName>
        <fullName evidence="6">HMG box domain-containing protein</fullName>
    </recommendedName>
</protein>
<dbReference type="AlphaFoldDB" id="A0A4Y9YTJ3"/>
<evidence type="ECO:0000313" key="8">
    <source>
        <dbReference type="Proteomes" id="UP000298327"/>
    </source>
</evidence>
<feature type="region of interest" description="Disordered" evidence="5">
    <location>
        <begin position="507"/>
        <end position="535"/>
    </location>
</feature>